<evidence type="ECO:0000256" key="2">
    <source>
        <dbReference type="SAM" id="MobiDB-lite"/>
    </source>
</evidence>
<evidence type="ECO:0000313" key="4">
    <source>
        <dbReference type="EMBL" id="MDQ0675553.1"/>
    </source>
</evidence>
<dbReference type="EMBL" id="JAUSXB010000001">
    <property type="protein sequence ID" value="MDQ0675553.1"/>
    <property type="molecule type" value="Genomic_DNA"/>
</dbReference>
<dbReference type="InterPro" id="IPR016163">
    <property type="entry name" value="Ald_DH_C"/>
</dbReference>
<dbReference type="Gene3D" id="3.40.309.10">
    <property type="entry name" value="Aldehyde Dehydrogenase, Chain A, domain 2"/>
    <property type="match status" value="1"/>
</dbReference>
<keyword evidence="5" id="KW-1185">Reference proteome</keyword>
<dbReference type="EC" id="1.2.1.8" evidence="4"/>
<dbReference type="GO" id="GO:0008802">
    <property type="term" value="F:betaine-aldehyde dehydrogenase (NAD+) activity"/>
    <property type="evidence" value="ECO:0007669"/>
    <property type="project" value="UniProtKB-EC"/>
</dbReference>
<dbReference type="SUPFAM" id="SSF53720">
    <property type="entry name" value="ALDH-like"/>
    <property type="match status" value="1"/>
</dbReference>
<feature type="region of interest" description="Disordered" evidence="2">
    <location>
        <begin position="1"/>
        <end position="34"/>
    </location>
</feature>
<feature type="compositionally biased region" description="Low complexity" evidence="2">
    <location>
        <begin position="481"/>
        <end position="495"/>
    </location>
</feature>
<evidence type="ECO:0000313" key="5">
    <source>
        <dbReference type="Proteomes" id="UP001236806"/>
    </source>
</evidence>
<dbReference type="InterPro" id="IPR016160">
    <property type="entry name" value="Ald_DH_CS_CYS"/>
</dbReference>
<dbReference type="Pfam" id="PF00171">
    <property type="entry name" value="Aldedh"/>
    <property type="match status" value="1"/>
</dbReference>
<gene>
    <name evidence="4" type="ORF">QFZ36_003114</name>
</gene>
<accession>A0ABU0PNJ8</accession>
<dbReference type="RefSeq" id="WP_306637810.1">
    <property type="nucleotide sequence ID" value="NZ_JAUSXB010000001.1"/>
</dbReference>
<dbReference type="PROSITE" id="PS00070">
    <property type="entry name" value="ALDEHYDE_DEHYDR_CYS"/>
    <property type="match status" value="1"/>
</dbReference>
<sequence>MPSIATDTTAQDSTAHHSSAQREPTDNNGITIRNPRTGEVLWTVPEAEPAAVAHAVEVARSAAAEWASTAPAERAAALRKAAKALEAAARELAELNFSETGRPVEESLAGIGAGISTLEQYAELGPVHRGHSLRGNRLAADYTVAEPRGVAVLLTPWNDPVAVACGLIGAALVSGNTVVHKSSERCPRLGEALGEVLAPAFPPGVFQTVSGGAGVGALLAQSEVDVIAHVGSSAAGARIARAGALTGAHVIRENGGNDPLLVDRDVDPGWAAGQAAIGAFSNSGQICVAVERIYVHEDIAAEFCAALEAEAALRNTNGTVAPLVDLRMRDEVHAQVADALRQGARAVEGGALPDGPGSFYPATVLLNCTDRMQVMTEETFGPIAPVQVVKSFDDGLRLACSGRYGLAATVLSGNIAHIQQAVAALPVGTVKINEVFGGAPGGAAQPRGESGAGFGYGPELLDEFSRVKVVHIAAPLALSDSAAAAGRESAGAGESAADERDRS</sequence>
<keyword evidence="1 4" id="KW-0560">Oxidoreductase</keyword>
<evidence type="ECO:0000259" key="3">
    <source>
        <dbReference type="Pfam" id="PF00171"/>
    </source>
</evidence>
<reference evidence="4 5" key="1">
    <citation type="submission" date="2023-07" db="EMBL/GenBank/DDBJ databases">
        <title>Comparative genomics of wheat-associated soil bacteria to identify genetic determinants of phenazine resistance.</title>
        <authorList>
            <person name="Mouncey N."/>
        </authorList>
    </citation>
    <scope>NUCLEOTIDE SEQUENCE [LARGE SCALE GENOMIC DNA]</scope>
    <source>
        <strain evidence="4 5">W1I3</strain>
    </source>
</reference>
<dbReference type="InterPro" id="IPR016161">
    <property type="entry name" value="Ald_DH/histidinol_DH"/>
</dbReference>
<dbReference type="PANTHER" id="PTHR11699">
    <property type="entry name" value="ALDEHYDE DEHYDROGENASE-RELATED"/>
    <property type="match status" value="1"/>
</dbReference>
<dbReference type="Proteomes" id="UP001236806">
    <property type="component" value="Unassembled WGS sequence"/>
</dbReference>
<dbReference type="InterPro" id="IPR016162">
    <property type="entry name" value="Ald_DH_N"/>
</dbReference>
<organism evidence="4 5">
    <name type="scientific">Pseudarthrobacter siccitolerans</name>
    <dbReference type="NCBI Taxonomy" id="861266"/>
    <lineage>
        <taxon>Bacteria</taxon>
        <taxon>Bacillati</taxon>
        <taxon>Actinomycetota</taxon>
        <taxon>Actinomycetes</taxon>
        <taxon>Micrococcales</taxon>
        <taxon>Micrococcaceae</taxon>
        <taxon>Pseudarthrobacter</taxon>
    </lineage>
</organism>
<comment type="caution">
    <text evidence="4">The sequence shown here is derived from an EMBL/GenBank/DDBJ whole genome shotgun (WGS) entry which is preliminary data.</text>
</comment>
<evidence type="ECO:0000256" key="1">
    <source>
        <dbReference type="ARBA" id="ARBA00023002"/>
    </source>
</evidence>
<dbReference type="Gene3D" id="3.40.605.10">
    <property type="entry name" value="Aldehyde Dehydrogenase, Chain A, domain 1"/>
    <property type="match status" value="1"/>
</dbReference>
<proteinExistence type="predicted"/>
<dbReference type="InterPro" id="IPR015590">
    <property type="entry name" value="Aldehyde_DH_dom"/>
</dbReference>
<feature type="region of interest" description="Disordered" evidence="2">
    <location>
        <begin position="481"/>
        <end position="503"/>
    </location>
</feature>
<feature type="compositionally biased region" description="Polar residues" evidence="2">
    <location>
        <begin position="1"/>
        <end position="31"/>
    </location>
</feature>
<protein>
    <submittedName>
        <fullName evidence="4">Betaine-aldehyde dehydrogenase</fullName>
        <ecNumber evidence="4">1.2.1.8</ecNumber>
    </submittedName>
</protein>
<dbReference type="CDD" id="cd07078">
    <property type="entry name" value="ALDH"/>
    <property type="match status" value="1"/>
</dbReference>
<name>A0ABU0PNJ8_9MICC</name>
<feature type="domain" description="Aldehyde dehydrogenase" evidence="3">
    <location>
        <begin position="28"/>
        <end position="470"/>
    </location>
</feature>